<dbReference type="OrthoDB" id="4941017at2759"/>
<evidence type="ECO:0000313" key="3">
    <source>
        <dbReference type="EMBL" id="KHN94395.1"/>
    </source>
</evidence>
<dbReference type="Proteomes" id="UP000030816">
    <property type="component" value="Unassembled WGS sequence"/>
</dbReference>
<dbReference type="HOGENOM" id="CLU_1547972_0_0_1"/>
<protein>
    <submittedName>
        <fullName evidence="3">Uncharacterized protein</fullName>
    </submittedName>
</protein>
<evidence type="ECO:0000256" key="1">
    <source>
        <dbReference type="SAM" id="Coils"/>
    </source>
</evidence>
<keyword evidence="1" id="KW-0175">Coiled coil</keyword>
<feature type="compositionally biased region" description="Basic and acidic residues" evidence="2">
    <location>
        <begin position="145"/>
        <end position="172"/>
    </location>
</feature>
<comment type="caution">
    <text evidence="3">The sequence shown here is derived from an EMBL/GenBank/DDBJ whole genome shotgun (WGS) entry which is preliminary data.</text>
</comment>
<dbReference type="RefSeq" id="XP_040675461.1">
    <property type="nucleotide sequence ID" value="XM_040826509.1"/>
</dbReference>
<feature type="region of interest" description="Disordered" evidence="2">
    <location>
        <begin position="145"/>
        <end position="185"/>
    </location>
</feature>
<dbReference type="GeneID" id="63742166"/>
<feature type="coiled-coil region" evidence="1">
    <location>
        <begin position="73"/>
        <end position="100"/>
    </location>
</feature>
<evidence type="ECO:0000313" key="4">
    <source>
        <dbReference type="Proteomes" id="UP000030816"/>
    </source>
</evidence>
<dbReference type="AlphaFoldDB" id="A0A0B2WN05"/>
<proteinExistence type="predicted"/>
<evidence type="ECO:0000256" key="2">
    <source>
        <dbReference type="SAM" id="MobiDB-lite"/>
    </source>
</evidence>
<name>A0A0B2WN05_METAS</name>
<feature type="compositionally biased region" description="Basic residues" evidence="2">
    <location>
        <begin position="173"/>
        <end position="185"/>
    </location>
</feature>
<gene>
    <name evidence="3" type="ORF">MAM_07711</name>
</gene>
<accession>A0A0B2WN05</accession>
<sequence>MPGKHKHKAKSSEHRSSSPSPSGQLRRGDEDGGHHDGALQDLAAQHEKLQQLGEARSGACFKVLPPAERLAYNKELRKREDKLRIQGDKLARQRAQLEDQRARQRVLAQGPFAPGEVYEYIHVSPWTRVAESGKLAEAQVSEWAERLLPEEENKEPEKQAGKSGERKVSGEKKGKRKEKHHASRP</sequence>
<keyword evidence="4" id="KW-1185">Reference proteome</keyword>
<feature type="region of interest" description="Disordered" evidence="2">
    <location>
        <begin position="1"/>
        <end position="40"/>
    </location>
</feature>
<organism evidence="3 4">
    <name type="scientific">Metarhizium album (strain ARSEF 1941)</name>
    <dbReference type="NCBI Taxonomy" id="1081103"/>
    <lineage>
        <taxon>Eukaryota</taxon>
        <taxon>Fungi</taxon>
        <taxon>Dikarya</taxon>
        <taxon>Ascomycota</taxon>
        <taxon>Pezizomycotina</taxon>
        <taxon>Sordariomycetes</taxon>
        <taxon>Hypocreomycetidae</taxon>
        <taxon>Hypocreales</taxon>
        <taxon>Clavicipitaceae</taxon>
        <taxon>Metarhizium</taxon>
    </lineage>
</organism>
<reference evidence="3 4" key="1">
    <citation type="journal article" date="2014" name="Proc. Natl. Acad. Sci. U.S.A.">
        <title>Trajectory and genomic determinants of fungal-pathogen speciation and host adaptation.</title>
        <authorList>
            <person name="Hu X."/>
            <person name="Xiao G."/>
            <person name="Zheng P."/>
            <person name="Shang Y."/>
            <person name="Su Y."/>
            <person name="Zhang X."/>
            <person name="Liu X."/>
            <person name="Zhan S."/>
            <person name="St Leger R.J."/>
            <person name="Wang C."/>
        </authorList>
    </citation>
    <scope>NUCLEOTIDE SEQUENCE [LARGE SCALE GENOMIC DNA]</scope>
    <source>
        <strain evidence="3 4">ARSEF 1941</strain>
    </source>
</reference>
<feature type="compositionally biased region" description="Basic and acidic residues" evidence="2">
    <location>
        <begin position="26"/>
        <end position="40"/>
    </location>
</feature>
<dbReference type="EMBL" id="AZHE01000035">
    <property type="protein sequence ID" value="KHN94395.1"/>
    <property type="molecule type" value="Genomic_DNA"/>
</dbReference>